<feature type="transmembrane region" description="Helical" evidence="6">
    <location>
        <begin position="142"/>
        <end position="160"/>
    </location>
</feature>
<feature type="transmembrane region" description="Helical" evidence="6">
    <location>
        <begin position="366"/>
        <end position="387"/>
    </location>
</feature>
<dbReference type="PANTHER" id="PTHR23504">
    <property type="entry name" value="MAJOR FACILITATOR SUPERFAMILY DOMAIN-CONTAINING PROTEIN 10"/>
    <property type="match status" value="1"/>
</dbReference>
<feature type="transmembrane region" description="Helical" evidence="6">
    <location>
        <begin position="340"/>
        <end position="360"/>
    </location>
</feature>
<dbReference type="PANTHER" id="PTHR23504:SF15">
    <property type="entry name" value="MAJOR FACILITATOR SUPERFAMILY (MFS) PROFILE DOMAIN-CONTAINING PROTEIN"/>
    <property type="match status" value="1"/>
</dbReference>
<dbReference type="SUPFAM" id="SSF103473">
    <property type="entry name" value="MFS general substrate transporter"/>
    <property type="match status" value="1"/>
</dbReference>
<evidence type="ECO:0000256" key="4">
    <source>
        <dbReference type="ARBA" id="ARBA00022989"/>
    </source>
</evidence>
<comment type="subcellular location">
    <subcellularLocation>
        <location evidence="1">Membrane</location>
        <topology evidence="1">Multi-pass membrane protein</topology>
    </subcellularLocation>
</comment>
<evidence type="ECO:0000256" key="1">
    <source>
        <dbReference type="ARBA" id="ARBA00004141"/>
    </source>
</evidence>
<dbReference type="RefSeq" id="WP_227319456.1">
    <property type="nucleotide sequence ID" value="NZ_JAESVB010000001.1"/>
</dbReference>
<reference evidence="8" key="1">
    <citation type="journal article" date="2021" name="Microorganisms">
        <title>Acidisoma silvae sp. nov. and Acidisomacellulosilytica sp. nov., Two Acidophilic Bacteria Isolated from Decaying Wood, Hydrolyzing Cellulose and Producing Poly-3-hydroxybutyrate.</title>
        <authorList>
            <person name="Mieszkin S."/>
            <person name="Pouder E."/>
            <person name="Uroz S."/>
            <person name="Simon-Colin C."/>
            <person name="Alain K."/>
        </authorList>
    </citation>
    <scope>NUCLEOTIDE SEQUENCE</scope>
    <source>
        <strain evidence="8">HW T2.11</strain>
    </source>
</reference>
<keyword evidence="4 6" id="KW-1133">Transmembrane helix</keyword>
<dbReference type="InterPro" id="IPR036259">
    <property type="entry name" value="MFS_trans_sf"/>
</dbReference>
<evidence type="ECO:0000256" key="3">
    <source>
        <dbReference type="ARBA" id="ARBA00022692"/>
    </source>
</evidence>
<evidence type="ECO:0000313" key="9">
    <source>
        <dbReference type="Proteomes" id="UP000708298"/>
    </source>
</evidence>
<accession>A0A963YNI6</accession>
<reference evidence="8" key="2">
    <citation type="submission" date="2021-01" db="EMBL/GenBank/DDBJ databases">
        <authorList>
            <person name="Mieszkin S."/>
            <person name="Pouder E."/>
            <person name="Alain K."/>
        </authorList>
    </citation>
    <scope>NUCLEOTIDE SEQUENCE</scope>
    <source>
        <strain evidence="8">HW T2.11</strain>
    </source>
</reference>
<feature type="transmembrane region" description="Helical" evidence="6">
    <location>
        <begin position="7"/>
        <end position="29"/>
    </location>
</feature>
<sequence>MRDMLPFLAAVFIDLFSFGLMYPVIVILFRDLGAAHAYAPATLNLLLSLTFSLFPLGMFFGASLLGDLSDALGRRRTLLICMTGLGLAYTLMFLGVETRIVGFLLAGRLLSGLMAGAAPIAQAAMMDHSTPERRGHDMSRVVLVNCLALASAPAAGGVLTDLWLPLPLLVTMGLCAAVFVLIYHARFAEAAPRAALALSWRRPFTNFVLAAQHPRIRWLALAFFLFQFGFAIYYVYVIVLMGNVYRLEPSLLGLFTGTMGVGFVVGSTLGYPVLAKLIPGEARICGLSLILCGVFILLAADAGEAWQWPLVFLAAVANCAAYITLLSLISGAAAADAQGWAMGIGSAAVALAFFLSGLIANGLTVIPLPAIIALGGAIVVAAALPLWRLRQTSAA</sequence>
<feature type="transmembrane region" description="Helical" evidence="6">
    <location>
        <begin position="218"/>
        <end position="239"/>
    </location>
</feature>
<protein>
    <submittedName>
        <fullName evidence="8">MFS transporter</fullName>
    </submittedName>
</protein>
<proteinExistence type="predicted"/>
<keyword evidence="2" id="KW-0813">Transport</keyword>
<feature type="transmembrane region" description="Helical" evidence="6">
    <location>
        <begin position="166"/>
        <end position="183"/>
    </location>
</feature>
<evidence type="ECO:0000256" key="6">
    <source>
        <dbReference type="SAM" id="Phobius"/>
    </source>
</evidence>
<feature type="transmembrane region" description="Helical" evidence="6">
    <location>
        <begin position="306"/>
        <end position="328"/>
    </location>
</feature>
<feature type="transmembrane region" description="Helical" evidence="6">
    <location>
        <begin position="100"/>
        <end position="121"/>
    </location>
</feature>
<keyword evidence="5 6" id="KW-0472">Membrane</keyword>
<feature type="transmembrane region" description="Helical" evidence="6">
    <location>
        <begin position="251"/>
        <end position="275"/>
    </location>
</feature>
<evidence type="ECO:0000313" key="8">
    <source>
        <dbReference type="EMBL" id="MCB8873774.1"/>
    </source>
</evidence>
<dbReference type="GO" id="GO:0022857">
    <property type="term" value="F:transmembrane transporter activity"/>
    <property type="evidence" value="ECO:0007669"/>
    <property type="project" value="InterPro"/>
</dbReference>
<feature type="transmembrane region" description="Helical" evidence="6">
    <location>
        <begin position="77"/>
        <end position="94"/>
    </location>
</feature>
<comment type="caution">
    <text evidence="8">The sequence shown here is derived from an EMBL/GenBank/DDBJ whole genome shotgun (WGS) entry which is preliminary data.</text>
</comment>
<evidence type="ECO:0000256" key="5">
    <source>
        <dbReference type="ARBA" id="ARBA00023136"/>
    </source>
</evidence>
<dbReference type="AlphaFoldDB" id="A0A963YNI6"/>
<dbReference type="EMBL" id="JAESVB010000001">
    <property type="protein sequence ID" value="MCB8873774.1"/>
    <property type="molecule type" value="Genomic_DNA"/>
</dbReference>
<dbReference type="InterPro" id="IPR020846">
    <property type="entry name" value="MFS_dom"/>
</dbReference>
<organism evidence="8 9">
    <name type="scientific">Acidisoma silvae</name>
    <dbReference type="NCBI Taxonomy" id="2802396"/>
    <lineage>
        <taxon>Bacteria</taxon>
        <taxon>Pseudomonadati</taxon>
        <taxon>Pseudomonadota</taxon>
        <taxon>Alphaproteobacteria</taxon>
        <taxon>Acetobacterales</taxon>
        <taxon>Acidocellaceae</taxon>
        <taxon>Acidisoma</taxon>
    </lineage>
</organism>
<dbReference type="Pfam" id="PF07690">
    <property type="entry name" value="MFS_1"/>
    <property type="match status" value="1"/>
</dbReference>
<dbReference type="InterPro" id="IPR011701">
    <property type="entry name" value="MFS"/>
</dbReference>
<feature type="transmembrane region" description="Helical" evidence="6">
    <location>
        <begin position="282"/>
        <end position="300"/>
    </location>
</feature>
<gene>
    <name evidence="8" type="ORF">ASILVAE211_01175</name>
</gene>
<dbReference type="Gene3D" id="1.20.1250.20">
    <property type="entry name" value="MFS general substrate transporter like domains"/>
    <property type="match status" value="1"/>
</dbReference>
<dbReference type="PROSITE" id="PS50850">
    <property type="entry name" value="MFS"/>
    <property type="match status" value="1"/>
</dbReference>
<evidence type="ECO:0000256" key="2">
    <source>
        <dbReference type="ARBA" id="ARBA00022448"/>
    </source>
</evidence>
<evidence type="ECO:0000259" key="7">
    <source>
        <dbReference type="PROSITE" id="PS50850"/>
    </source>
</evidence>
<name>A0A963YNI6_9PROT</name>
<dbReference type="GO" id="GO:0016020">
    <property type="term" value="C:membrane"/>
    <property type="evidence" value="ECO:0007669"/>
    <property type="project" value="UniProtKB-SubCell"/>
</dbReference>
<dbReference type="Proteomes" id="UP000708298">
    <property type="component" value="Unassembled WGS sequence"/>
</dbReference>
<keyword evidence="9" id="KW-1185">Reference proteome</keyword>
<keyword evidence="3 6" id="KW-0812">Transmembrane</keyword>
<feature type="transmembrane region" description="Helical" evidence="6">
    <location>
        <begin position="41"/>
        <end position="65"/>
    </location>
</feature>
<feature type="domain" description="Major facilitator superfamily (MFS) profile" evidence="7">
    <location>
        <begin position="3"/>
        <end position="393"/>
    </location>
</feature>